<name>W4KBA1_HETIT</name>
<accession>W4KBA1</accession>
<evidence type="ECO:0000313" key="3">
    <source>
        <dbReference type="Proteomes" id="UP000030671"/>
    </source>
</evidence>
<feature type="compositionally biased region" description="Acidic residues" evidence="1">
    <location>
        <begin position="358"/>
        <end position="384"/>
    </location>
</feature>
<dbReference type="Proteomes" id="UP000030671">
    <property type="component" value="Unassembled WGS sequence"/>
</dbReference>
<protein>
    <recommendedName>
        <fullName evidence="4">F-box domain-containing protein</fullName>
    </recommendedName>
</protein>
<dbReference type="GeneID" id="20676976"/>
<evidence type="ECO:0000313" key="2">
    <source>
        <dbReference type="EMBL" id="ETW82321.1"/>
    </source>
</evidence>
<sequence length="512" mass="58972">MSILGDLPERHIGTTRLAEVCKAAQAHDPRPTTHDPRPTMTLTHISLGPSSSQAINVPSRLPRIPFELHRPIIELMHPNTFRFATHSRYYHELSLVCRDWRREVERTLYQDVRVPDGNIMLFCRTMLSRPDLALLVERLIVFAGAPELVREGDKPIVERMLRSLKNLKDFEVMASADWGGDLPLTEKWIISPDDCWMLDDYTLAKQPHLREFIHRGGSASEIEVDVPDSVLAYCNIIHADSRILFGMQSSFRNITHMSLKFHKMGAAEEFTAAESIKRLGINLVSLQINRRVGEDYASTTSLLRIFTTNTPNLLFLALYETFDYSPRENAQMMNIISKNLRKLQCFVWAPLNDVSPFEEFDSDEEDDEEGSSWSIDTDESDEEDQKTSYEKISRYAQAFFTALTSLQLFISGRGGRVDCWRVLDRPTGQLATMEKEDRVIIDPSTTAFRYIDPEAPLDYLLYGKVREPRFSPQDGLISQLPPRPRMDWCFFHVDIVTHSYSYSYPQRDKSDY</sequence>
<proteinExistence type="predicted"/>
<dbReference type="InParanoid" id="W4KBA1"/>
<dbReference type="EMBL" id="KI925458">
    <property type="protein sequence ID" value="ETW82321.1"/>
    <property type="molecule type" value="Genomic_DNA"/>
</dbReference>
<dbReference type="KEGG" id="hir:HETIRDRAFT_459191"/>
<dbReference type="RefSeq" id="XP_009546848.1">
    <property type="nucleotide sequence ID" value="XM_009548553.1"/>
</dbReference>
<reference evidence="2 3" key="1">
    <citation type="journal article" date="2012" name="New Phytol.">
        <title>Insight into trade-off between wood decay and parasitism from the genome of a fungal forest pathogen.</title>
        <authorList>
            <person name="Olson A."/>
            <person name="Aerts A."/>
            <person name="Asiegbu F."/>
            <person name="Belbahri L."/>
            <person name="Bouzid O."/>
            <person name="Broberg A."/>
            <person name="Canback B."/>
            <person name="Coutinho P.M."/>
            <person name="Cullen D."/>
            <person name="Dalman K."/>
            <person name="Deflorio G."/>
            <person name="van Diepen L.T."/>
            <person name="Dunand C."/>
            <person name="Duplessis S."/>
            <person name="Durling M."/>
            <person name="Gonthier P."/>
            <person name="Grimwood J."/>
            <person name="Fossdal C.G."/>
            <person name="Hansson D."/>
            <person name="Henrissat B."/>
            <person name="Hietala A."/>
            <person name="Himmelstrand K."/>
            <person name="Hoffmeister D."/>
            <person name="Hogberg N."/>
            <person name="James T.Y."/>
            <person name="Karlsson M."/>
            <person name="Kohler A."/>
            <person name="Kues U."/>
            <person name="Lee Y.H."/>
            <person name="Lin Y.C."/>
            <person name="Lind M."/>
            <person name="Lindquist E."/>
            <person name="Lombard V."/>
            <person name="Lucas S."/>
            <person name="Lunden K."/>
            <person name="Morin E."/>
            <person name="Murat C."/>
            <person name="Park J."/>
            <person name="Raffaello T."/>
            <person name="Rouze P."/>
            <person name="Salamov A."/>
            <person name="Schmutz J."/>
            <person name="Solheim H."/>
            <person name="Stahlberg J."/>
            <person name="Velez H."/>
            <person name="de Vries R.P."/>
            <person name="Wiebenga A."/>
            <person name="Woodward S."/>
            <person name="Yakovlev I."/>
            <person name="Garbelotto M."/>
            <person name="Martin F."/>
            <person name="Grigoriev I.V."/>
            <person name="Stenlid J."/>
        </authorList>
    </citation>
    <scope>NUCLEOTIDE SEQUENCE [LARGE SCALE GENOMIC DNA]</scope>
    <source>
        <strain evidence="2 3">TC 32-1</strain>
    </source>
</reference>
<gene>
    <name evidence="2" type="ORF">HETIRDRAFT_459191</name>
</gene>
<keyword evidence="3" id="KW-1185">Reference proteome</keyword>
<evidence type="ECO:0000256" key="1">
    <source>
        <dbReference type="SAM" id="MobiDB-lite"/>
    </source>
</evidence>
<dbReference type="OrthoDB" id="3232239at2759"/>
<dbReference type="HOGENOM" id="CLU_532156_0_0_1"/>
<dbReference type="AlphaFoldDB" id="W4KBA1"/>
<feature type="region of interest" description="Disordered" evidence="1">
    <location>
        <begin position="358"/>
        <end position="387"/>
    </location>
</feature>
<evidence type="ECO:0008006" key="4">
    <source>
        <dbReference type="Google" id="ProtNLM"/>
    </source>
</evidence>
<organism evidence="2 3">
    <name type="scientific">Heterobasidion irregulare (strain TC 32-1)</name>
    <dbReference type="NCBI Taxonomy" id="747525"/>
    <lineage>
        <taxon>Eukaryota</taxon>
        <taxon>Fungi</taxon>
        <taxon>Dikarya</taxon>
        <taxon>Basidiomycota</taxon>
        <taxon>Agaricomycotina</taxon>
        <taxon>Agaricomycetes</taxon>
        <taxon>Russulales</taxon>
        <taxon>Bondarzewiaceae</taxon>
        <taxon>Heterobasidion</taxon>
        <taxon>Heterobasidion annosum species complex</taxon>
    </lineage>
</organism>